<accession>A0A366JA31</accession>
<sequence>MNKFQIQIFGTLSAIIIAIVSLFTIINYESFKVESVALNKSILQARNETIAAELTTRINGYQKMLTSIDLTYDDIQTGKLSPAAQIQLRALTRSQKGITDSIAILNKEGELYGGAEGNKFNFNAKEMNRPFYNAMFREGKGEFVSKPFKSALTGNEIIAMAQKVNDDFAVVSTVLLSAVLEQYAETEGMFLYTADGTVLVSHNPKDIGKNIFEMLPAYKALNEKNREISYSPFIESFDENIDLTGFWGKLDVTGWQFVVLSKDEDIYAAANKQLIFALMLGLLSIVIAIGILYVVINKLVLKPVGGTPEDIAELIEGMAKGDLTKSFQKTGQETGIYQSFVDLSGQLSFLIKTSHGISENVAAASLELNSVMEGTQSNAQQELSQIEQITSSLKELNSASQEVSEKAVVAESEAKRAQENAASGQLTLDRNIQLTDQINTSFAETAQIVDELRQFALEIGTVTEVISGISEQTNLLALNAAIEAARAGEQGRGFAVVADEVRNLASKTQESTVNIQGIIEKLQSQSERANNNMGSNVTLIQESVSLATQVQASFEDISKAVQSISDVNTLVAAASHEQLSVTEDIARITDQTYQSVSQNMTSINETLQASHELSELAESQKRSLSYFKV</sequence>
<keyword evidence="2 4" id="KW-0807">Transducer</keyword>
<keyword evidence="5" id="KW-0175">Coiled coil</keyword>
<comment type="subcellular location">
    <subcellularLocation>
        <location evidence="1">Membrane</location>
    </subcellularLocation>
</comment>
<evidence type="ECO:0000313" key="8">
    <source>
        <dbReference type="EMBL" id="RBP83871.1"/>
    </source>
</evidence>
<dbReference type="AlphaFoldDB" id="A0A366JA31"/>
<protein>
    <submittedName>
        <fullName evidence="8">Methyl-accepting chemotaxis protein</fullName>
    </submittedName>
</protein>
<dbReference type="FunFam" id="1.10.287.950:FF:000001">
    <property type="entry name" value="Methyl-accepting chemotaxis sensory transducer"/>
    <property type="match status" value="1"/>
</dbReference>
<dbReference type="InterPro" id="IPR004089">
    <property type="entry name" value="MCPsignal_dom"/>
</dbReference>
<keyword evidence="6" id="KW-1133">Transmembrane helix</keyword>
<feature type="transmembrane region" description="Helical" evidence="6">
    <location>
        <begin position="6"/>
        <end position="26"/>
    </location>
</feature>
<keyword evidence="6" id="KW-0472">Membrane</keyword>
<comment type="similarity">
    <text evidence="3">Belongs to the methyl-accepting chemotaxis (MCP) protein family.</text>
</comment>
<keyword evidence="6" id="KW-0812">Transmembrane</keyword>
<dbReference type="SMART" id="SM00283">
    <property type="entry name" value="MA"/>
    <property type="match status" value="1"/>
</dbReference>
<dbReference type="GO" id="GO:0007165">
    <property type="term" value="P:signal transduction"/>
    <property type="evidence" value="ECO:0007669"/>
    <property type="project" value="UniProtKB-KW"/>
</dbReference>
<dbReference type="Gene3D" id="1.10.287.950">
    <property type="entry name" value="Methyl-accepting chemotaxis protein"/>
    <property type="match status" value="1"/>
</dbReference>
<dbReference type="Pfam" id="PF00015">
    <property type="entry name" value="MCPsignal"/>
    <property type="match status" value="1"/>
</dbReference>
<evidence type="ECO:0000256" key="3">
    <source>
        <dbReference type="ARBA" id="ARBA00029447"/>
    </source>
</evidence>
<dbReference type="PANTHER" id="PTHR32089:SF33">
    <property type="entry name" value="TOXIN COREGULATED PILUS BIOSYNTHESIS PROTEIN I"/>
    <property type="match status" value="1"/>
</dbReference>
<feature type="transmembrane region" description="Helical" evidence="6">
    <location>
        <begin position="274"/>
        <end position="296"/>
    </location>
</feature>
<feature type="coiled-coil region" evidence="5">
    <location>
        <begin position="379"/>
        <end position="420"/>
    </location>
</feature>
<dbReference type="EMBL" id="QNSE01000005">
    <property type="protein sequence ID" value="RBP83871.1"/>
    <property type="molecule type" value="Genomic_DNA"/>
</dbReference>
<evidence type="ECO:0000256" key="5">
    <source>
        <dbReference type="SAM" id="Coils"/>
    </source>
</evidence>
<reference evidence="8 9" key="1">
    <citation type="submission" date="2018-06" db="EMBL/GenBank/DDBJ databases">
        <title>Genomic Encyclopedia of Type Strains, Phase III (KMG-III): the genomes of soil and plant-associated and newly described type strains.</title>
        <authorList>
            <person name="Whitman W."/>
        </authorList>
    </citation>
    <scope>NUCLEOTIDE SEQUENCE [LARGE SCALE GENOMIC DNA]</scope>
    <source>
        <strain evidence="8 9">CECT 7377</strain>
    </source>
</reference>
<organism evidence="8 9">
    <name type="scientific">Marinomonas rhizomae</name>
    <dbReference type="NCBI Taxonomy" id="491948"/>
    <lineage>
        <taxon>Bacteria</taxon>
        <taxon>Pseudomonadati</taxon>
        <taxon>Pseudomonadota</taxon>
        <taxon>Gammaproteobacteria</taxon>
        <taxon>Oceanospirillales</taxon>
        <taxon>Oceanospirillaceae</taxon>
        <taxon>Marinomonas</taxon>
    </lineage>
</organism>
<evidence type="ECO:0000256" key="4">
    <source>
        <dbReference type="PROSITE-ProRule" id="PRU00284"/>
    </source>
</evidence>
<evidence type="ECO:0000259" key="7">
    <source>
        <dbReference type="PROSITE" id="PS50111"/>
    </source>
</evidence>
<evidence type="ECO:0000313" key="9">
    <source>
        <dbReference type="Proteomes" id="UP000252792"/>
    </source>
</evidence>
<gene>
    <name evidence="8" type="ORF">DFP80_105191</name>
</gene>
<comment type="caution">
    <text evidence="8">The sequence shown here is derived from an EMBL/GenBank/DDBJ whole genome shotgun (WGS) entry which is preliminary data.</text>
</comment>
<dbReference type="Proteomes" id="UP000252792">
    <property type="component" value="Unassembled WGS sequence"/>
</dbReference>
<dbReference type="PANTHER" id="PTHR32089">
    <property type="entry name" value="METHYL-ACCEPTING CHEMOTAXIS PROTEIN MCPB"/>
    <property type="match status" value="1"/>
</dbReference>
<evidence type="ECO:0000256" key="1">
    <source>
        <dbReference type="ARBA" id="ARBA00004370"/>
    </source>
</evidence>
<keyword evidence="9" id="KW-1185">Reference proteome</keyword>
<dbReference type="CDD" id="cd11386">
    <property type="entry name" value="MCP_signal"/>
    <property type="match status" value="1"/>
</dbReference>
<dbReference type="Gene3D" id="3.30.450.20">
    <property type="entry name" value="PAS domain"/>
    <property type="match status" value="2"/>
</dbReference>
<dbReference type="GO" id="GO:0006935">
    <property type="term" value="P:chemotaxis"/>
    <property type="evidence" value="ECO:0007669"/>
    <property type="project" value="UniProtKB-ARBA"/>
</dbReference>
<dbReference type="OrthoDB" id="5867045at2"/>
<dbReference type="GO" id="GO:0016020">
    <property type="term" value="C:membrane"/>
    <property type="evidence" value="ECO:0007669"/>
    <property type="project" value="UniProtKB-SubCell"/>
</dbReference>
<dbReference type="SUPFAM" id="SSF58104">
    <property type="entry name" value="Methyl-accepting chemotaxis protein (MCP) signaling domain"/>
    <property type="match status" value="1"/>
</dbReference>
<evidence type="ECO:0000256" key="2">
    <source>
        <dbReference type="ARBA" id="ARBA00023224"/>
    </source>
</evidence>
<feature type="domain" description="Methyl-accepting transducer" evidence="7">
    <location>
        <begin position="357"/>
        <end position="593"/>
    </location>
</feature>
<evidence type="ECO:0000256" key="6">
    <source>
        <dbReference type="SAM" id="Phobius"/>
    </source>
</evidence>
<dbReference type="PROSITE" id="PS50111">
    <property type="entry name" value="CHEMOTAXIS_TRANSDUC_2"/>
    <property type="match status" value="1"/>
</dbReference>
<proteinExistence type="inferred from homology"/>
<name>A0A366JA31_9GAMM</name>
<dbReference type="RefSeq" id="WP_113916226.1">
    <property type="nucleotide sequence ID" value="NZ_QNSE01000005.1"/>
</dbReference>